<accession>A0A9D2S1I4</accession>
<proteinExistence type="predicted"/>
<comment type="caution">
    <text evidence="1">The sequence shown here is derived from an EMBL/GenBank/DDBJ whole genome shotgun (WGS) entry which is preliminary data.</text>
</comment>
<reference evidence="1" key="1">
    <citation type="journal article" date="2021" name="PeerJ">
        <title>Extensive microbial diversity within the chicken gut microbiome revealed by metagenomics and culture.</title>
        <authorList>
            <person name="Gilroy R."/>
            <person name="Ravi A."/>
            <person name="Getino M."/>
            <person name="Pursley I."/>
            <person name="Horton D.L."/>
            <person name="Alikhan N.F."/>
            <person name="Baker D."/>
            <person name="Gharbi K."/>
            <person name="Hall N."/>
            <person name="Watson M."/>
            <person name="Adriaenssens E.M."/>
            <person name="Foster-Nyarko E."/>
            <person name="Jarju S."/>
            <person name="Secka A."/>
            <person name="Antonio M."/>
            <person name="Oren A."/>
            <person name="Chaudhuri R.R."/>
            <person name="La Ragione R."/>
            <person name="Hildebrand F."/>
            <person name="Pallen M.J."/>
        </authorList>
    </citation>
    <scope>NUCLEOTIDE SEQUENCE</scope>
    <source>
        <strain evidence="1">ChiBcec8-14828</strain>
    </source>
</reference>
<protein>
    <submittedName>
        <fullName evidence="1">Uncharacterized protein</fullName>
    </submittedName>
</protein>
<sequence length="250" mass="28308">MLGLSVMQLTACLPGRLFFALPQEVPETASADGKTYRKGFYSDELHPVNLEHTGKEYSVNNDTLYQVYLSGFECLHAPSTGGSTNGTLYCLDSQWEEAQAYYADPANFTYYCEVTPDGIAGTERAEVYPIDDMNPEMFRALMSQVDGTRNDPFNALERMAGEKRESEAIDVSNRKIYNIFFYKQSNDSYFVTFRGDHFCLVDEKLYFVRYKDGKDDTLHVIEMTGDAADYFIDLLNGLESPYLAQQNAGQ</sequence>
<organism evidence="1 2">
    <name type="scientific">Candidatus Ruthenibacterium avium</name>
    <dbReference type="NCBI Taxonomy" id="2838751"/>
    <lineage>
        <taxon>Bacteria</taxon>
        <taxon>Bacillati</taxon>
        <taxon>Bacillota</taxon>
        <taxon>Clostridia</taxon>
        <taxon>Eubacteriales</taxon>
        <taxon>Oscillospiraceae</taxon>
        <taxon>Ruthenibacterium</taxon>
    </lineage>
</organism>
<evidence type="ECO:0000313" key="2">
    <source>
        <dbReference type="Proteomes" id="UP000824209"/>
    </source>
</evidence>
<name>A0A9D2S1I4_9FIRM</name>
<dbReference type="Proteomes" id="UP000824209">
    <property type="component" value="Unassembled WGS sequence"/>
</dbReference>
<evidence type="ECO:0000313" key="1">
    <source>
        <dbReference type="EMBL" id="HJB40502.1"/>
    </source>
</evidence>
<reference evidence="1" key="2">
    <citation type="submission" date="2021-04" db="EMBL/GenBank/DDBJ databases">
        <authorList>
            <person name="Gilroy R."/>
        </authorList>
    </citation>
    <scope>NUCLEOTIDE SEQUENCE</scope>
    <source>
        <strain evidence="1">ChiBcec8-14828</strain>
    </source>
</reference>
<dbReference type="AlphaFoldDB" id="A0A9D2S1I4"/>
<dbReference type="EMBL" id="DWYA01000078">
    <property type="protein sequence ID" value="HJB40502.1"/>
    <property type="molecule type" value="Genomic_DNA"/>
</dbReference>
<gene>
    <name evidence="1" type="ORF">H9943_08925</name>
</gene>